<name>A0A0G4F5Y1_VITBC</name>
<evidence type="ECO:0000313" key="3">
    <source>
        <dbReference type="Proteomes" id="UP000041254"/>
    </source>
</evidence>
<feature type="compositionally biased region" description="Pro residues" evidence="1">
    <location>
        <begin position="270"/>
        <end position="301"/>
    </location>
</feature>
<reference evidence="2 3" key="1">
    <citation type="submission" date="2014-11" db="EMBL/GenBank/DDBJ databases">
        <authorList>
            <person name="Zhu J."/>
            <person name="Qi W."/>
            <person name="Song R."/>
        </authorList>
    </citation>
    <scope>NUCLEOTIDE SEQUENCE [LARGE SCALE GENOMIC DNA]</scope>
</reference>
<keyword evidence="3" id="KW-1185">Reference proteome</keyword>
<gene>
    <name evidence="2" type="ORF">Vbra_14448</name>
</gene>
<feature type="compositionally biased region" description="Acidic residues" evidence="1">
    <location>
        <begin position="243"/>
        <end position="253"/>
    </location>
</feature>
<organism evidence="2 3">
    <name type="scientific">Vitrella brassicaformis (strain CCMP3155)</name>
    <dbReference type="NCBI Taxonomy" id="1169540"/>
    <lineage>
        <taxon>Eukaryota</taxon>
        <taxon>Sar</taxon>
        <taxon>Alveolata</taxon>
        <taxon>Colpodellida</taxon>
        <taxon>Vitrellaceae</taxon>
        <taxon>Vitrella</taxon>
    </lineage>
</organism>
<protein>
    <submittedName>
        <fullName evidence="2">Uncharacterized protein</fullName>
    </submittedName>
</protein>
<accession>A0A0G4F5Y1</accession>
<feature type="compositionally biased region" description="Low complexity" evidence="1">
    <location>
        <begin position="205"/>
        <end position="218"/>
    </location>
</feature>
<sequence>MNSVSAAAAAAACKAFAVRGVGHPSLPPVKPCVEPTGDSNGGDVNGEVVLDLAANHDNGAASAAAAAAAAASAAADEHHIDGDGCSMVAEEPRTPSPVKRKWVAGRHVGGREREREGESLKREEGLSASPGGQSLLSGLSSTFRLTPSTSNASPLWGLAGLKNTSLVGAETMSDAKSIKKKLEETHRMLAVLRRTVGGSVPGQQLQQLHQQQQQYHPSPTRPRRSHPLCASMSSIASSLSEFDISDSENEIEDAPPLSHRDNRDLVCGLPEPPSPKPIHAPHLTVPPLPLPPEFPSSPPHTPLGKGKIRGAIGGNGGRVKAKRVVGVVASTRLESVPESPELRMMSMTDGGEGEGEGEGGVEPRVRDGSSQTGDELAADGVAEIIAPNKLPPLPLADKQHQTQTVESYQSLQYHLAYALNQVYVLSHALDEATEILNDVRATQQQGAAGGGGGGVQLPHHIPVNIPIATAYPQWAPTSLANSLLTPQSIAQIDHSTHRWSTLLAGARSYLREFSPAPEQHTNTQEAGGRGDGESDAAVVVATRPAGGQQSEGGATSPPLASLV</sequence>
<feature type="region of interest" description="Disordered" evidence="1">
    <location>
        <begin position="515"/>
        <end position="563"/>
    </location>
</feature>
<dbReference type="VEuPathDB" id="CryptoDB:Vbra_14448"/>
<feature type="compositionally biased region" description="Basic and acidic residues" evidence="1">
    <location>
        <begin position="109"/>
        <end position="125"/>
    </location>
</feature>
<dbReference type="Proteomes" id="UP000041254">
    <property type="component" value="Unassembled WGS sequence"/>
</dbReference>
<feature type="compositionally biased region" description="Low complexity" evidence="1">
    <location>
        <begin position="126"/>
        <end position="140"/>
    </location>
</feature>
<dbReference type="EMBL" id="CDMY01000376">
    <property type="protein sequence ID" value="CEM07422.1"/>
    <property type="molecule type" value="Genomic_DNA"/>
</dbReference>
<evidence type="ECO:0000256" key="1">
    <source>
        <dbReference type="SAM" id="MobiDB-lite"/>
    </source>
</evidence>
<evidence type="ECO:0000313" key="2">
    <source>
        <dbReference type="EMBL" id="CEM07422.1"/>
    </source>
</evidence>
<feature type="region of interest" description="Disordered" evidence="1">
    <location>
        <begin position="205"/>
        <end position="227"/>
    </location>
</feature>
<dbReference type="AlphaFoldDB" id="A0A0G4F5Y1"/>
<feature type="region of interest" description="Disordered" evidence="1">
    <location>
        <begin position="343"/>
        <end position="373"/>
    </location>
</feature>
<feature type="region of interest" description="Disordered" evidence="1">
    <location>
        <begin position="102"/>
        <end position="140"/>
    </location>
</feature>
<proteinExistence type="predicted"/>
<feature type="region of interest" description="Disordered" evidence="1">
    <location>
        <begin position="240"/>
        <end position="315"/>
    </location>
</feature>
<dbReference type="InParanoid" id="A0A0G4F5Y1"/>